<dbReference type="EMBL" id="UYJE01006086">
    <property type="protein sequence ID" value="VDI42933.1"/>
    <property type="molecule type" value="Genomic_DNA"/>
</dbReference>
<accession>A0A8B6F463</accession>
<evidence type="ECO:0000256" key="1">
    <source>
        <dbReference type="SAM" id="MobiDB-lite"/>
    </source>
</evidence>
<dbReference type="Proteomes" id="UP000596742">
    <property type="component" value="Unassembled WGS sequence"/>
</dbReference>
<proteinExistence type="predicted"/>
<gene>
    <name evidence="2" type="ORF">MGAL_10B080154</name>
</gene>
<protein>
    <submittedName>
        <fullName evidence="2">Uncharacterized protein</fullName>
    </submittedName>
</protein>
<evidence type="ECO:0000313" key="3">
    <source>
        <dbReference type="Proteomes" id="UP000596742"/>
    </source>
</evidence>
<organism evidence="2 3">
    <name type="scientific">Mytilus galloprovincialis</name>
    <name type="common">Mediterranean mussel</name>
    <dbReference type="NCBI Taxonomy" id="29158"/>
    <lineage>
        <taxon>Eukaryota</taxon>
        <taxon>Metazoa</taxon>
        <taxon>Spiralia</taxon>
        <taxon>Lophotrochozoa</taxon>
        <taxon>Mollusca</taxon>
        <taxon>Bivalvia</taxon>
        <taxon>Autobranchia</taxon>
        <taxon>Pteriomorphia</taxon>
        <taxon>Mytilida</taxon>
        <taxon>Mytiloidea</taxon>
        <taxon>Mytilidae</taxon>
        <taxon>Mytilinae</taxon>
        <taxon>Mytilus</taxon>
    </lineage>
</organism>
<name>A0A8B6F463_MYTGA</name>
<dbReference type="AlphaFoldDB" id="A0A8B6F463"/>
<reference evidence="2" key="1">
    <citation type="submission" date="2018-11" db="EMBL/GenBank/DDBJ databases">
        <authorList>
            <person name="Alioto T."/>
            <person name="Alioto T."/>
        </authorList>
    </citation>
    <scope>NUCLEOTIDE SEQUENCE</scope>
</reference>
<keyword evidence="3" id="KW-1185">Reference proteome</keyword>
<evidence type="ECO:0000313" key="2">
    <source>
        <dbReference type="EMBL" id="VDI42933.1"/>
    </source>
</evidence>
<comment type="caution">
    <text evidence="2">The sequence shown here is derived from an EMBL/GenBank/DDBJ whole genome shotgun (WGS) entry which is preliminary data.</text>
</comment>
<sequence>MEQRSSGEFAQTLSRQSSEEIIVPRLVVDDEENEISLDQLSIQGNDQDSTIQYNSSRSISTQASASESASSSVAEDIDSSHSYFQTPEQ</sequence>
<feature type="region of interest" description="Disordered" evidence="1">
    <location>
        <begin position="47"/>
        <end position="89"/>
    </location>
</feature>
<feature type="compositionally biased region" description="Low complexity" evidence="1">
    <location>
        <begin position="55"/>
        <end position="74"/>
    </location>
</feature>